<name>A0A254THX9_9BURK</name>
<proteinExistence type="predicted"/>
<reference evidence="3 4" key="1">
    <citation type="submission" date="2016-02" db="EMBL/GenBank/DDBJ databases">
        <authorList>
            <person name="Wen L."/>
            <person name="He K."/>
            <person name="Yang H."/>
        </authorList>
    </citation>
    <scope>NUCLEOTIDE SEQUENCE [LARGE SCALE GENOMIC DNA]</scope>
    <source>
        <strain evidence="3 4">TSA40</strain>
    </source>
</reference>
<feature type="chain" id="PRO_5011694491" description="Bacterial repeat domain-containing protein" evidence="1">
    <location>
        <begin position="28"/>
        <end position="635"/>
    </location>
</feature>
<feature type="domain" description="Bacterial repeat" evidence="2">
    <location>
        <begin position="80"/>
        <end position="158"/>
    </location>
</feature>
<dbReference type="NCBIfam" id="TIGR02543">
    <property type="entry name" value="List_Bact_rpt"/>
    <property type="match status" value="1"/>
</dbReference>
<dbReference type="InterPro" id="IPR044060">
    <property type="entry name" value="Bacterial_rp_domain"/>
</dbReference>
<protein>
    <recommendedName>
        <fullName evidence="2">Bacterial repeat domain-containing protein</fullName>
    </recommendedName>
</protein>
<dbReference type="EMBL" id="LSTO01000001">
    <property type="protein sequence ID" value="OWW22239.1"/>
    <property type="molecule type" value="Genomic_DNA"/>
</dbReference>
<dbReference type="RefSeq" id="WP_088709063.1">
    <property type="nucleotide sequence ID" value="NZ_LSTO01000001.1"/>
</dbReference>
<keyword evidence="1" id="KW-0732">Signal</keyword>
<comment type="caution">
    <text evidence="3">The sequence shown here is derived from an EMBL/GenBank/DDBJ whole genome shotgun (WGS) entry which is preliminary data.</text>
</comment>
<dbReference type="OrthoDB" id="9815836at2"/>
<dbReference type="Gene3D" id="2.120.10.80">
    <property type="entry name" value="Kelch-type beta propeller"/>
    <property type="match status" value="2"/>
</dbReference>
<evidence type="ECO:0000313" key="3">
    <source>
        <dbReference type="EMBL" id="OWW22239.1"/>
    </source>
</evidence>
<dbReference type="Proteomes" id="UP000197535">
    <property type="component" value="Unassembled WGS sequence"/>
</dbReference>
<evidence type="ECO:0000256" key="1">
    <source>
        <dbReference type="SAM" id="SignalP"/>
    </source>
</evidence>
<gene>
    <name evidence="3" type="ORF">AYR66_24805</name>
</gene>
<organism evidence="3 4">
    <name type="scientific">Noviherbaspirillum denitrificans</name>
    <dbReference type="NCBI Taxonomy" id="1968433"/>
    <lineage>
        <taxon>Bacteria</taxon>
        <taxon>Pseudomonadati</taxon>
        <taxon>Pseudomonadota</taxon>
        <taxon>Betaproteobacteria</taxon>
        <taxon>Burkholderiales</taxon>
        <taxon>Oxalobacteraceae</taxon>
        <taxon>Noviherbaspirillum</taxon>
    </lineage>
</organism>
<dbReference type="PROSITE" id="PS51257">
    <property type="entry name" value="PROKAR_LIPOPROTEIN"/>
    <property type="match status" value="1"/>
</dbReference>
<evidence type="ECO:0000313" key="4">
    <source>
        <dbReference type="Proteomes" id="UP000197535"/>
    </source>
</evidence>
<evidence type="ECO:0000259" key="2">
    <source>
        <dbReference type="Pfam" id="PF18998"/>
    </source>
</evidence>
<keyword evidence="4" id="KW-1185">Reference proteome</keyword>
<dbReference type="Pfam" id="PF18998">
    <property type="entry name" value="Flg_new_2"/>
    <property type="match status" value="2"/>
</dbReference>
<feature type="domain" description="Bacterial repeat" evidence="2">
    <location>
        <begin position="165"/>
        <end position="243"/>
    </location>
</feature>
<feature type="signal peptide" evidence="1">
    <location>
        <begin position="1"/>
        <end position="27"/>
    </location>
</feature>
<sequence>MKAKQYLLRLPAAATTMILALALTACGGGQAPAVSGSSAEAAQTASSGGETLQAALASAQPEQAAAATDEGNRKKPSTAYTLSVTRSGSGTVNSLPAGIVCGTDCSEAYANGTAVTLSAVPASGYLFKGWGGACTGTTQTCSVSMTAARSVTASFEAVSVTPATYTLSVAKSGSGSVTSSPAGISCGVDCSEPYTGGTSVTLSAVPATGYTFKGWSGACSGTSSICAVSVTSALGVTAIFESAPVTTSTAGSINDIVAAMPPNSWKALPSTMMKDVCPAPYNSYACASVIMAWSGGAYDESRDRMIVYGGGHGDSWYNNIFAFDLADMKWKRLTEMGGGATGSTPGAGWTDKRVETCGFYPKGVLSLPDTVMNGEYVAFDKCFVEPVVSQLDLQQPRSSHTYGGVFVDHKNDRYCYIGTAAYYPSGQSASPTAVCYSPTTGLWSRMADKPAGVGGRGQTAVDAAGHMWTVAGEQGKIGEYDPMTNTWKSYGLNNYDAGGGTDIDRKRNHLYVMFPKTDGTYAMRRWNIGMPATLTASPTYMDIPVTGTAPAGLGTRPGFVYVDARDQFFAWGGGRDVYTFNPATAAWSKLAATGDDPGIQQQWGTYGRFRYSPSKGVFVLVNDVGQNVFLYKPPA</sequence>
<dbReference type="AlphaFoldDB" id="A0A254THX9"/>
<dbReference type="InterPro" id="IPR015915">
    <property type="entry name" value="Kelch-typ_b-propeller"/>
</dbReference>
<accession>A0A254THX9</accession>
<dbReference type="InterPro" id="IPR011043">
    <property type="entry name" value="Gal_Oxase/kelch_b-propeller"/>
</dbReference>
<dbReference type="InterPro" id="IPR013378">
    <property type="entry name" value="InlB-like_B-rpt"/>
</dbReference>
<dbReference type="SUPFAM" id="SSF50965">
    <property type="entry name" value="Galactose oxidase, central domain"/>
    <property type="match status" value="2"/>
</dbReference>